<keyword evidence="4" id="KW-0411">Iron-sulfur</keyword>
<dbReference type="GO" id="GO:0005737">
    <property type="term" value="C:cytoplasm"/>
    <property type="evidence" value="ECO:0007669"/>
    <property type="project" value="UniProtKB-ARBA"/>
</dbReference>
<evidence type="ECO:0000256" key="3">
    <source>
        <dbReference type="ARBA" id="ARBA00023004"/>
    </source>
</evidence>
<evidence type="ECO:0000256" key="2">
    <source>
        <dbReference type="ARBA" id="ARBA00022723"/>
    </source>
</evidence>
<keyword evidence="2" id="KW-0479">Metal-binding</keyword>
<dbReference type="SMART" id="SM00704">
    <property type="entry name" value="ZnF_CDGSH"/>
    <property type="match status" value="2"/>
</dbReference>
<dbReference type="InterPro" id="IPR010693">
    <property type="entry name" value="Divergent_4Fe-4S_mono-cluster"/>
</dbReference>
<accession>A0A7S8E6N5</accession>
<dbReference type="RefSeq" id="WP_195169392.1">
    <property type="nucleotide sequence ID" value="NZ_CP062983.1"/>
</dbReference>
<gene>
    <name evidence="6" type="ORF">G4Y79_16640</name>
</gene>
<reference evidence="6 7" key="1">
    <citation type="submission" date="2020-02" db="EMBL/GenBank/DDBJ databases">
        <authorList>
            <person name="Zheng R.K."/>
            <person name="Sun C.M."/>
        </authorList>
    </citation>
    <scope>NUCLEOTIDE SEQUENCE [LARGE SCALE GENOMIC DNA]</scope>
    <source>
        <strain evidence="7">rifampicinis</strain>
    </source>
</reference>
<dbReference type="Pfam" id="PF09360">
    <property type="entry name" value="zf-CDGSH"/>
    <property type="match status" value="2"/>
</dbReference>
<dbReference type="AlphaFoldDB" id="A0A7S8E6N5"/>
<organism evidence="6 7">
    <name type="scientific">Phototrophicus methaneseepsis</name>
    <dbReference type="NCBI Taxonomy" id="2710758"/>
    <lineage>
        <taxon>Bacteria</taxon>
        <taxon>Bacillati</taxon>
        <taxon>Chloroflexota</taxon>
        <taxon>Candidatus Thermofontia</taxon>
        <taxon>Phototrophicales</taxon>
        <taxon>Phototrophicaceae</taxon>
        <taxon>Phototrophicus</taxon>
    </lineage>
</organism>
<dbReference type="InterPro" id="IPR018967">
    <property type="entry name" value="FeS-contain_CDGSH-typ"/>
</dbReference>
<feature type="domain" description="Iron-binding zinc finger CDGSH type" evidence="5">
    <location>
        <begin position="105"/>
        <end position="141"/>
    </location>
</feature>
<evidence type="ECO:0000313" key="7">
    <source>
        <dbReference type="Proteomes" id="UP000594468"/>
    </source>
</evidence>
<dbReference type="Gene3D" id="3.40.5.90">
    <property type="entry name" value="CDGSH iron-sulfur domain, mitoNEET-type"/>
    <property type="match status" value="2"/>
</dbReference>
<dbReference type="InterPro" id="IPR042216">
    <property type="entry name" value="MitoNEET_CISD"/>
</dbReference>
<protein>
    <submittedName>
        <fullName evidence="6">CDGSH iron-sulfur domain-containing protein</fullName>
    </submittedName>
</protein>
<dbReference type="KEGG" id="pmet:G4Y79_16640"/>
<sequence>MVEQYTGKDRRYAGDDVDITYSLKRCIHAEFCVKRLSAVFDKNARPWINANGASPDEMTSVVELCPSGALHYDRKDGVQEAIPEKNVIKIRHNGPLEVRGDLAIEGATVALAQETRASLCRCGASNNKPFCDNTHKEIQFEPVEAVSIDEVPSPSESGKLVITACENGPLELNGPVEIINEAGGFLFQGNGTALCRCGGSGNKPFCDGTHERIHFKAE</sequence>
<keyword evidence="7" id="KW-1185">Reference proteome</keyword>
<dbReference type="Pfam" id="PF06902">
    <property type="entry name" value="Fer4_19"/>
    <property type="match status" value="1"/>
</dbReference>
<evidence type="ECO:0000256" key="4">
    <source>
        <dbReference type="ARBA" id="ARBA00023014"/>
    </source>
</evidence>
<dbReference type="GO" id="GO:0046872">
    <property type="term" value="F:metal ion binding"/>
    <property type="evidence" value="ECO:0007669"/>
    <property type="project" value="UniProtKB-KW"/>
</dbReference>
<proteinExistence type="predicted"/>
<evidence type="ECO:0000259" key="5">
    <source>
        <dbReference type="SMART" id="SM00704"/>
    </source>
</evidence>
<dbReference type="Proteomes" id="UP000594468">
    <property type="component" value="Chromosome"/>
</dbReference>
<name>A0A7S8E6N5_9CHLR</name>
<feature type="domain" description="Iron-binding zinc finger CDGSH type" evidence="5">
    <location>
        <begin position="173"/>
        <end position="216"/>
    </location>
</feature>
<keyword evidence="1" id="KW-0001">2Fe-2S</keyword>
<evidence type="ECO:0000256" key="1">
    <source>
        <dbReference type="ARBA" id="ARBA00022714"/>
    </source>
</evidence>
<dbReference type="PANTHER" id="PTHR46491:SF3">
    <property type="entry name" value="CDGSH IRON-SULFUR DOMAIN-CONTAINING PROTEIN 3, MITOCHONDRIAL"/>
    <property type="match status" value="1"/>
</dbReference>
<dbReference type="EMBL" id="CP062983">
    <property type="protein sequence ID" value="QPC81319.1"/>
    <property type="molecule type" value="Genomic_DNA"/>
</dbReference>
<dbReference type="PANTHER" id="PTHR46491">
    <property type="entry name" value="CDGSH IRON SULFUR DOMAIN PROTEIN HOMOLOG"/>
    <property type="match status" value="1"/>
</dbReference>
<evidence type="ECO:0000313" key="6">
    <source>
        <dbReference type="EMBL" id="QPC81319.1"/>
    </source>
</evidence>
<dbReference type="GO" id="GO:0051537">
    <property type="term" value="F:2 iron, 2 sulfur cluster binding"/>
    <property type="evidence" value="ECO:0007669"/>
    <property type="project" value="UniProtKB-KW"/>
</dbReference>
<dbReference type="InterPro" id="IPR052950">
    <property type="entry name" value="CISD"/>
</dbReference>
<keyword evidence="3" id="KW-0408">Iron</keyword>